<sequence>PFSYLGIPVGSSSKSWNVWQPIISKLEAKLAKWKQRCLSMGGRISLINYVLTALPIYLLSFFR</sequence>
<dbReference type="PANTHER" id="PTHR33116">
    <property type="entry name" value="REVERSE TRANSCRIPTASE ZINC-BINDING DOMAIN-CONTAINING PROTEIN-RELATED-RELATED"/>
    <property type="match status" value="1"/>
</dbReference>
<keyword evidence="1" id="KW-1133">Transmembrane helix</keyword>
<name>A0A0B2PG45_GLYSO</name>
<dbReference type="PANTHER" id="PTHR33116:SF75">
    <property type="entry name" value="RIBONUCLEASE H PROTEIN"/>
    <property type="match status" value="1"/>
</dbReference>
<organism evidence="2">
    <name type="scientific">Glycine soja</name>
    <name type="common">Wild soybean</name>
    <dbReference type="NCBI Taxonomy" id="3848"/>
    <lineage>
        <taxon>Eukaryota</taxon>
        <taxon>Viridiplantae</taxon>
        <taxon>Streptophyta</taxon>
        <taxon>Embryophyta</taxon>
        <taxon>Tracheophyta</taxon>
        <taxon>Spermatophyta</taxon>
        <taxon>Magnoliopsida</taxon>
        <taxon>eudicotyledons</taxon>
        <taxon>Gunneridae</taxon>
        <taxon>Pentapetalae</taxon>
        <taxon>rosids</taxon>
        <taxon>fabids</taxon>
        <taxon>Fabales</taxon>
        <taxon>Fabaceae</taxon>
        <taxon>Papilionoideae</taxon>
        <taxon>50 kb inversion clade</taxon>
        <taxon>NPAAA clade</taxon>
        <taxon>indigoferoid/millettioid clade</taxon>
        <taxon>Phaseoleae</taxon>
        <taxon>Glycine</taxon>
        <taxon>Glycine subgen. Soja</taxon>
    </lineage>
</organism>
<gene>
    <name evidence="2" type="ORF">glysoja_046985</name>
</gene>
<dbReference type="AlphaFoldDB" id="A0A0B2PG45"/>
<reference evidence="2" key="1">
    <citation type="submission" date="2014-07" db="EMBL/GenBank/DDBJ databases">
        <title>Identification of a novel salt tolerance gene in wild soybean by whole-genome sequencing.</title>
        <authorList>
            <person name="Lam H.-M."/>
            <person name="Qi X."/>
            <person name="Li M.-W."/>
            <person name="Liu X."/>
            <person name="Xie M."/>
            <person name="Ni M."/>
            <person name="Xu X."/>
        </authorList>
    </citation>
    <scope>NUCLEOTIDE SEQUENCE [LARGE SCALE GENOMIC DNA]</scope>
    <source>
        <tissue evidence="2">Root</tissue>
    </source>
</reference>
<proteinExistence type="predicted"/>
<protein>
    <submittedName>
        <fullName evidence="2">Uncharacterized protein</fullName>
    </submittedName>
</protein>
<feature type="transmembrane region" description="Helical" evidence="1">
    <location>
        <begin position="44"/>
        <end position="62"/>
    </location>
</feature>
<dbReference type="EMBL" id="KN667595">
    <property type="protein sequence ID" value="KHN06598.1"/>
    <property type="molecule type" value="Genomic_DNA"/>
</dbReference>
<feature type="non-terminal residue" evidence="2">
    <location>
        <position position="63"/>
    </location>
</feature>
<dbReference type="Proteomes" id="UP000053555">
    <property type="component" value="Unassembled WGS sequence"/>
</dbReference>
<evidence type="ECO:0000256" key="1">
    <source>
        <dbReference type="SAM" id="Phobius"/>
    </source>
</evidence>
<keyword evidence="1" id="KW-0812">Transmembrane</keyword>
<evidence type="ECO:0000313" key="2">
    <source>
        <dbReference type="EMBL" id="KHN06598.1"/>
    </source>
</evidence>
<feature type="non-terminal residue" evidence="2">
    <location>
        <position position="1"/>
    </location>
</feature>
<keyword evidence="1" id="KW-0472">Membrane</keyword>
<accession>A0A0B2PG45</accession>